<comment type="caution">
    <text evidence="4">The sequence shown here is derived from an EMBL/GenBank/DDBJ whole genome shotgun (WGS) entry which is preliminary data.</text>
</comment>
<dbReference type="AlphaFoldDB" id="A0A2N8HCZ1"/>
<dbReference type="EMBL" id="PJKA01000012">
    <property type="protein sequence ID" value="PNC17743.1"/>
    <property type="molecule type" value="Genomic_DNA"/>
</dbReference>
<dbReference type="Pfam" id="PF08448">
    <property type="entry name" value="PAS_4"/>
    <property type="match status" value="1"/>
</dbReference>
<gene>
    <name evidence="4" type="ORF">CXU22_08350</name>
</gene>
<sequence>MPPSRNRHSAQKVFTWDKIKMALAAAEEGFYIWNIKTGVIHYTDRCLTMMGASRKEKAPNIFTQPELTIHEEDQAFFSQEVRRYLDGHSHMPMRIEIRMKKLNSKSWSWVRINGLARRDKQRRPVMLVGVWVNITRRKTAELRAAEDRDLFHTLIEHIPDSIYFKNRESRFVLANTATANKLGVPTPADLTGRTDDYFFDQTMSDISRKEELDIMATGRPIRARLHHETWLHKDDSWSQISKFPWYGRNGDLKGIVGISSDVTKLVKTEIKATETARILEERNKSLEKEIDLAREIQFALLPYEIPSRSHTEHGLTRHVDFHHIFTPSEGVAGDWFDAFPVGNSGVGAIVCDVMGHGIRAALIASMLRGLMEQLSHLADNPAAFLTSLNHQLAKILQRANTTMFASAVYVYLDLETGVMTASTAGHPHPIILGPDGVARKMPLPKGIAMGLLDDATYQNAQFPLLAGSRVLMYTDGLTEAANPEGEELGVHRLIDYFNSSSPRSTKDFVHQALTCVAKFTGCTNQADDICMLGISYSEHEEKPGH</sequence>
<proteinExistence type="predicted"/>
<evidence type="ECO:0000313" key="5">
    <source>
        <dbReference type="Proteomes" id="UP000236000"/>
    </source>
</evidence>
<keyword evidence="1" id="KW-0378">Hydrolase</keyword>
<dbReference type="InterPro" id="IPR035965">
    <property type="entry name" value="PAS-like_dom_sf"/>
</dbReference>
<dbReference type="Gene3D" id="3.30.450.20">
    <property type="entry name" value="PAS domain"/>
    <property type="match status" value="2"/>
</dbReference>
<dbReference type="InterPro" id="IPR013655">
    <property type="entry name" value="PAS_fold_3"/>
</dbReference>
<feature type="domain" description="PAC" evidence="3">
    <location>
        <begin position="93"/>
        <end position="146"/>
    </location>
</feature>
<reference evidence="4 5" key="1">
    <citation type="journal article" date="2017" name="BMC Genomics">
        <title>Genome sequencing of 39 Akkermansia muciniphila isolates reveals its population structure, genomic and functional diverisity, and global distribution in mammalian gut microbiotas.</title>
        <authorList>
            <person name="Guo X."/>
            <person name="Li S."/>
            <person name="Zhang J."/>
            <person name="Wu F."/>
            <person name="Li X."/>
            <person name="Wu D."/>
            <person name="Zhang M."/>
            <person name="Ou Z."/>
            <person name="Jie Z."/>
            <person name="Yan Q."/>
            <person name="Li P."/>
            <person name="Yi J."/>
            <person name="Peng Y."/>
        </authorList>
    </citation>
    <scope>NUCLEOTIDE SEQUENCE [LARGE SCALE GENOMIC DNA]</scope>
    <source>
        <strain evidence="4 5">GP24</strain>
    </source>
</reference>
<dbReference type="Proteomes" id="UP000236000">
    <property type="component" value="Unassembled WGS sequence"/>
</dbReference>
<dbReference type="InterPro" id="IPR001932">
    <property type="entry name" value="PPM-type_phosphatase-like_dom"/>
</dbReference>
<dbReference type="GO" id="GO:0016791">
    <property type="term" value="F:phosphatase activity"/>
    <property type="evidence" value="ECO:0007669"/>
    <property type="project" value="TreeGrafter"/>
</dbReference>
<evidence type="ECO:0000256" key="2">
    <source>
        <dbReference type="SAM" id="Coils"/>
    </source>
</evidence>
<dbReference type="CDD" id="cd00130">
    <property type="entry name" value="PAS"/>
    <property type="match status" value="1"/>
</dbReference>
<dbReference type="InterPro" id="IPR036457">
    <property type="entry name" value="PPM-type-like_dom_sf"/>
</dbReference>
<organism evidence="4 5">
    <name type="scientific">Akkermansia muciniphila</name>
    <dbReference type="NCBI Taxonomy" id="239935"/>
    <lineage>
        <taxon>Bacteria</taxon>
        <taxon>Pseudomonadati</taxon>
        <taxon>Verrucomicrobiota</taxon>
        <taxon>Verrucomicrobiia</taxon>
        <taxon>Verrucomicrobiales</taxon>
        <taxon>Akkermansiaceae</taxon>
        <taxon>Akkermansia</taxon>
    </lineage>
</organism>
<dbReference type="Pfam" id="PF08447">
    <property type="entry name" value="PAS_3"/>
    <property type="match status" value="1"/>
</dbReference>
<feature type="coiled-coil region" evidence="2">
    <location>
        <begin position="269"/>
        <end position="296"/>
    </location>
</feature>
<dbReference type="RefSeq" id="WP_102714437.1">
    <property type="nucleotide sequence ID" value="NZ_PJKA01000012.1"/>
</dbReference>
<protein>
    <recommendedName>
        <fullName evidence="3">PAC domain-containing protein</fullName>
    </recommendedName>
</protein>
<name>A0A2N8HCZ1_9BACT</name>
<dbReference type="SUPFAM" id="SSF81606">
    <property type="entry name" value="PP2C-like"/>
    <property type="match status" value="1"/>
</dbReference>
<dbReference type="Gene3D" id="3.60.40.10">
    <property type="entry name" value="PPM-type phosphatase domain"/>
    <property type="match status" value="1"/>
</dbReference>
<evidence type="ECO:0000256" key="1">
    <source>
        <dbReference type="ARBA" id="ARBA00022801"/>
    </source>
</evidence>
<dbReference type="InterPro" id="IPR000700">
    <property type="entry name" value="PAS-assoc_C"/>
</dbReference>
<dbReference type="PANTHER" id="PTHR43156:SF2">
    <property type="entry name" value="STAGE II SPORULATION PROTEIN E"/>
    <property type="match status" value="1"/>
</dbReference>
<dbReference type="SMART" id="SM00091">
    <property type="entry name" value="PAS"/>
    <property type="match status" value="2"/>
</dbReference>
<dbReference type="InterPro" id="IPR052016">
    <property type="entry name" value="Bact_Sigma-Reg"/>
</dbReference>
<accession>A0A2N8HCZ1</accession>
<dbReference type="NCBIfam" id="TIGR00229">
    <property type="entry name" value="sensory_box"/>
    <property type="match status" value="1"/>
</dbReference>
<dbReference type="PROSITE" id="PS50113">
    <property type="entry name" value="PAC"/>
    <property type="match status" value="1"/>
</dbReference>
<dbReference type="SUPFAM" id="SSF55785">
    <property type="entry name" value="PYP-like sensor domain (PAS domain)"/>
    <property type="match status" value="2"/>
</dbReference>
<dbReference type="SMART" id="SM00331">
    <property type="entry name" value="PP2C_SIG"/>
    <property type="match status" value="1"/>
</dbReference>
<keyword evidence="2" id="KW-0175">Coiled coil</keyword>
<dbReference type="InterPro" id="IPR000014">
    <property type="entry name" value="PAS"/>
</dbReference>
<evidence type="ECO:0000313" key="4">
    <source>
        <dbReference type="EMBL" id="PNC17743.1"/>
    </source>
</evidence>
<dbReference type="Pfam" id="PF07228">
    <property type="entry name" value="SpoIIE"/>
    <property type="match status" value="1"/>
</dbReference>
<evidence type="ECO:0000259" key="3">
    <source>
        <dbReference type="PROSITE" id="PS50113"/>
    </source>
</evidence>
<dbReference type="InterPro" id="IPR013656">
    <property type="entry name" value="PAS_4"/>
</dbReference>
<dbReference type="PANTHER" id="PTHR43156">
    <property type="entry name" value="STAGE II SPORULATION PROTEIN E-RELATED"/>
    <property type="match status" value="1"/>
</dbReference>
<dbReference type="OrthoDB" id="9763484at2"/>